<dbReference type="OrthoDB" id="6174426at2"/>
<gene>
    <name evidence="3" type="ORF">DFQ14_106153</name>
</gene>
<protein>
    <submittedName>
        <fullName evidence="3">Nucleotide-binding universal stress UspA family protein</fullName>
    </submittedName>
</protein>
<name>A0A368VRP1_9ACTN</name>
<dbReference type="EMBL" id="QPJC01000006">
    <property type="protein sequence ID" value="RCW43675.1"/>
    <property type="molecule type" value="Genomic_DNA"/>
</dbReference>
<feature type="domain" description="UspA" evidence="2">
    <location>
        <begin position="6"/>
        <end position="127"/>
    </location>
</feature>
<dbReference type="Proteomes" id="UP000253495">
    <property type="component" value="Unassembled WGS sequence"/>
</dbReference>
<evidence type="ECO:0000313" key="4">
    <source>
        <dbReference type="Proteomes" id="UP000253495"/>
    </source>
</evidence>
<dbReference type="InterPro" id="IPR014729">
    <property type="entry name" value="Rossmann-like_a/b/a_fold"/>
</dbReference>
<evidence type="ECO:0000259" key="2">
    <source>
        <dbReference type="Pfam" id="PF00582"/>
    </source>
</evidence>
<evidence type="ECO:0000313" key="3">
    <source>
        <dbReference type="EMBL" id="RCW43675.1"/>
    </source>
</evidence>
<dbReference type="InterPro" id="IPR006015">
    <property type="entry name" value="Universal_stress_UspA"/>
</dbReference>
<dbReference type="PRINTS" id="PR01438">
    <property type="entry name" value="UNVRSLSTRESS"/>
</dbReference>
<organism evidence="3 4">
    <name type="scientific">Halopolyspora algeriensis</name>
    <dbReference type="NCBI Taxonomy" id="1500506"/>
    <lineage>
        <taxon>Bacteria</taxon>
        <taxon>Bacillati</taxon>
        <taxon>Actinomycetota</taxon>
        <taxon>Actinomycetes</taxon>
        <taxon>Actinomycetes incertae sedis</taxon>
        <taxon>Halopolyspora</taxon>
    </lineage>
</organism>
<reference evidence="3 4" key="1">
    <citation type="submission" date="2018-07" db="EMBL/GenBank/DDBJ databases">
        <title>Genomic Encyclopedia of Type Strains, Phase III (KMG-III): the genomes of soil and plant-associated and newly described type strains.</title>
        <authorList>
            <person name="Whitman W."/>
        </authorList>
    </citation>
    <scope>NUCLEOTIDE SEQUENCE [LARGE SCALE GENOMIC DNA]</scope>
    <source>
        <strain evidence="3 4">CECT 8575</strain>
    </source>
</reference>
<dbReference type="PANTHER" id="PTHR46268:SF6">
    <property type="entry name" value="UNIVERSAL STRESS PROTEIN UP12"/>
    <property type="match status" value="1"/>
</dbReference>
<keyword evidence="4" id="KW-1185">Reference proteome</keyword>
<dbReference type="AlphaFoldDB" id="A0A368VRP1"/>
<dbReference type="Gene3D" id="3.40.50.620">
    <property type="entry name" value="HUPs"/>
    <property type="match status" value="1"/>
</dbReference>
<dbReference type="PANTHER" id="PTHR46268">
    <property type="entry name" value="STRESS RESPONSE PROTEIN NHAX"/>
    <property type="match status" value="1"/>
</dbReference>
<dbReference type="RefSeq" id="WP_114453239.1">
    <property type="nucleotide sequence ID" value="NZ_QPJC01000006.1"/>
</dbReference>
<proteinExistence type="inferred from homology"/>
<sequence length="130" mass="13791">MAVSKRPIVVGVDGSAPSSAAVSWAAAEARRHHVELHLVIAGDPARADYAEETVYEVAARCRREDPDLEVTEEVVVDHPVHALVNRSAQAQMIAVGCRGHSRFVNALLGSVSAPVAARSACPVVVVRHGR</sequence>
<dbReference type="Pfam" id="PF00582">
    <property type="entry name" value="Usp"/>
    <property type="match status" value="1"/>
</dbReference>
<evidence type="ECO:0000256" key="1">
    <source>
        <dbReference type="ARBA" id="ARBA00008791"/>
    </source>
</evidence>
<dbReference type="SUPFAM" id="SSF52402">
    <property type="entry name" value="Adenine nucleotide alpha hydrolases-like"/>
    <property type="match status" value="1"/>
</dbReference>
<comment type="caution">
    <text evidence="3">The sequence shown here is derived from an EMBL/GenBank/DDBJ whole genome shotgun (WGS) entry which is preliminary data.</text>
</comment>
<dbReference type="InterPro" id="IPR006016">
    <property type="entry name" value="UspA"/>
</dbReference>
<accession>A0A368VRP1</accession>
<comment type="similarity">
    <text evidence="1">Belongs to the universal stress protein A family.</text>
</comment>